<dbReference type="CDD" id="cd01392">
    <property type="entry name" value="HTH_LacI"/>
    <property type="match status" value="1"/>
</dbReference>
<dbReference type="HOGENOM" id="CLU_037628_1_2_6"/>
<evidence type="ECO:0000256" key="1">
    <source>
        <dbReference type="ARBA" id="ARBA00023015"/>
    </source>
</evidence>
<evidence type="ECO:0000313" key="5">
    <source>
        <dbReference type="EMBL" id="CED57000.1"/>
    </source>
</evidence>
<evidence type="ECO:0000259" key="4">
    <source>
        <dbReference type="PROSITE" id="PS50932"/>
    </source>
</evidence>
<dbReference type="Proteomes" id="UP000032427">
    <property type="component" value="Chromosome 2"/>
</dbReference>
<accession>A0A090I5X1</accession>
<dbReference type="SMART" id="SM00354">
    <property type="entry name" value="HTH_LACI"/>
    <property type="match status" value="1"/>
</dbReference>
<keyword evidence="2" id="KW-0238">DNA-binding</keyword>
<dbReference type="PROSITE" id="PS50932">
    <property type="entry name" value="HTH_LACI_2"/>
    <property type="match status" value="1"/>
</dbReference>
<organism evidence="5 6">
    <name type="scientific">Aliivibrio wodanis</name>
    <dbReference type="NCBI Taxonomy" id="80852"/>
    <lineage>
        <taxon>Bacteria</taxon>
        <taxon>Pseudomonadati</taxon>
        <taxon>Pseudomonadota</taxon>
        <taxon>Gammaproteobacteria</taxon>
        <taxon>Vibrionales</taxon>
        <taxon>Vibrionaceae</taxon>
        <taxon>Aliivibrio</taxon>
    </lineage>
</organism>
<keyword evidence="3" id="KW-0804">Transcription</keyword>
<dbReference type="InterPro" id="IPR010982">
    <property type="entry name" value="Lambda_DNA-bd_dom_sf"/>
</dbReference>
<evidence type="ECO:0000256" key="2">
    <source>
        <dbReference type="ARBA" id="ARBA00023125"/>
    </source>
</evidence>
<name>A0A090I5X1_9GAMM</name>
<protein>
    <submittedName>
        <fullName evidence="5">HTH-type transcriptional regulator EbgR</fullName>
    </submittedName>
</protein>
<gene>
    <name evidence="5" type="primary">ebgR</name>
    <name evidence="5" type="ORF">AWOD_II_0352</name>
</gene>
<dbReference type="GO" id="GO:0000976">
    <property type="term" value="F:transcription cis-regulatory region binding"/>
    <property type="evidence" value="ECO:0007669"/>
    <property type="project" value="TreeGrafter"/>
</dbReference>
<proteinExistence type="predicted"/>
<dbReference type="CDD" id="cd01544">
    <property type="entry name" value="PBP1_GalR"/>
    <property type="match status" value="1"/>
</dbReference>
<dbReference type="PANTHER" id="PTHR30146">
    <property type="entry name" value="LACI-RELATED TRANSCRIPTIONAL REPRESSOR"/>
    <property type="match status" value="1"/>
</dbReference>
<dbReference type="KEGG" id="awd:AWOD_II_0352"/>
<evidence type="ECO:0000313" key="6">
    <source>
        <dbReference type="Proteomes" id="UP000032427"/>
    </source>
</evidence>
<dbReference type="PATRIC" id="fig|80852.17.peg.3110"/>
<dbReference type="PROSITE" id="PS00356">
    <property type="entry name" value="HTH_LACI_1"/>
    <property type="match status" value="1"/>
</dbReference>
<dbReference type="InterPro" id="IPR028082">
    <property type="entry name" value="Peripla_BP_I"/>
</dbReference>
<evidence type="ECO:0000256" key="3">
    <source>
        <dbReference type="ARBA" id="ARBA00023163"/>
    </source>
</evidence>
<feature type="domain" description="HTH lacI-type" evidence="4">
    <location>
        <begin position="2"/>
        <end position="57"/>
    </location>
</feature>
<keyword evidence="6" id="KW-1185">Reference proteome</keyword>
<reference evidence="6" key="1">
    <citation type="submission" date="2014-09" db="EMBL/GenBank/DDBJ databases">
        <authorList>
            <person name="Hjerde E."/>
        </authorList>
    </citation>
    <scope>NUCLEOTIDE SEQUENCE [LARGE SCALE GENOMIC DNA]</scope>
    <source>
        <strain evidence="6">06/09/139</strain>
    </source>
</reference>
<dbReference type="OrthoDB" id="5681588at2"/>
<dbReference type="STRING" id="80852.AWOD_II_0352"/>
<keyword evidence="1" id="KW-0805">Transcription regulation</keyword>
<dbReference type="Gene3D" id="3.40.50.2300">
    <property type="match status" value="2"/>
</dbReference>
<sequence>MATLKEIANEAEVSLATVSRVLNEDPTLSVKEETRRRIFEIAEKLEYKTSSTRKLASALPQAAKEQLHFLALYNYKQETEVNDPYYLAIRHGIETQCDKFDITLTNSYESSLEIKNPNVDGILLVGRQSKAQLKAIQKISKNIVYIDYTDHEQNFDSVDIDLARISKEVINYFINQGYDRIGFIGGQDDIDCSDIREEVFAEYGQLKGVVSESDLYRGDFSSSSGYKLAKAMLETDHANALFIASDSIAIGVLRAIHEKGLRIPEDIALISVNDIPTAKFTFPSLSTVRIHSELMGSQGVNLLLERRRDERVIPVRVYIPSKLRLRDTTKK</sequence>
<dbReference type="AlphaFoldDB" id="A0A090I5X1"/>
<dbReference type="Pfam" id="PF00356">
    <property type="entry name" value="LacI"/>
    <property type="match status" value="1"/>
</dbReference>
<dbReference type="GO" id="GO:0003700">
    <property type="term" value="F:DNA-binding transcription factor activity"/>
    <property type="evidence" value="ECO:0007669"/>
    <property type="project" value="TreeGrafter"/>
</dbReference>
<dbReference type="Gene3D" id="1.10.260.40">
    <property type="entry name" value="lambda repressor-like DNA-binding domains"/>
    <property type="match status" value="1"/>
</dbReference>
<dbReference type="GeneID" id="28542599"/>
<dbReference type="NCBIfam" id="NF007665">
    <property type="entry name" value="PRK10339.1"/>
    <property type="match status" value="1"/>
</dbReference>
<dbReference type="InterPro" id="IPR000843">
    <property type="entry name" value="HTH_LacI"/>
</dbReference>
<dbReference type="SUPFAM" id="SSF47413">
    <property type="entry name" value="lambda repressor-like DNA-binding domains"/>
    <property type="match status" value="1"/>
</dbReference>
<dbReference type="PANTHER" id="PTHR30146:SF149">
    <property type="entry name" value="HTH-TYPE TRANSCRIPTIONAL REGULATOR EBGR"/>
    <property type="match status" value="1"/>
</dbReference>
<dbReference type="InterPro" id="IPR046335">
    <property type="entry name" value="LacI/GalR-like_sensor"/>
</dbReference>
<dbReference type="Pfam" id="PF13377">
    <property type="entry name" value="Peripla_BP_3"/>
    <property type="match status" value="1"/>
</dbReference>
<dbReference type="SUPFAM" id="SSF53822">
    <property type="entry name" value="Periplasmic binding protein-like I"/>
    <property type="match status" value="1"/>
</dbReference>
<dbReference type="EMBL" id="LN554847">
    <property type="protein sequence ID" value="CED57000.1"/>
    <property type="molecule type" value="Genomic_DNA"/>
</dbReference>